<dbReference type="Proteomes" id="UP001064048">
    <property type="component" value="Chromosome Z"/>
</dbReference>
<reference evidence="1 2" key="1">
    <citation type="journal article" date="2022" name="Genome Biol. Evol.">
        <title>The Spruce Budworm Genome: Reconstructing the Evolutionary History of Antifreeze Proteins.</title>
        <authorList>
            <person name="Beliveau C."/>
            <person name="Gagne P."/>
            <person name="Picq S."/>
            <person name="Vernygora O."/>
            <person name="Keeling C.I."/>
            <person name="Pinkney K."/>
            <person name="Doucet D."/>
            <person name="Wen F."/>
            <person name="Johnston J.S."/>
            <person name="Maaroufi H."/>
            <person name="Boyle B."/>
            <person name="Laroche J."/>
            <person name="Dewar K."/>
            <person name="Juretic N."/>
            <person name="Blackburn G."/>
            <person name="Nisole A."/>
            <person name="Brunet B."/>
            <person name="Brandao M."/>
            <person name="Lumley L."/>
            <person name="Duan J."/>
            <person name="Quan G."/>
            <person name="Lucarotti C.J."/>
            <person name="Roe A.D."/>
            <person name="Sperling F.A.H."/>
            <person name="Levesque R.C."/>
            <person name="Cusson M."/>
        </authorList>
    </citation>
    <scope>NUCLEOTIDE SEQUENCE [LARGE SCALE GENOMIC DNA]</scope>
    <source>
        <strain evidence="1">Glfc:IPQL:Cfum</strain>
    </source>
</reference>
<comment type="caution">
    <text evidence="1">The sequence shown here is derived from an EMBL/GenBank/DDBJ whole genome shotgun (WGS) entry which is preliminary data.</text>
</comment>
<accession>A0ACC0K480</accession>
<sequence length="574" mass="64963">MPSLFNKMVLPVSQKRRRWSGLALKESVQFTKGYFLNEHAYLNAKNAKIAIDLDNCRRLGVDEQYIRFRPSPNFKNMKKFLKSKIDNSESSSQSPPNGSLEQTTPNNNLESPPRSVQQRLSPIKQIVQPPLPLEPPPPDSPPIIPVPVKEEIIDDEYQENGHESPNLSTSQADTSPRTGILPPQALNHLKKPFYMLPPPPPPPPEEAPVDINQNASPVSPHRPADKPIISCVPTLKLESKPAENDFRNMLQAISSPLKREWSASSFNPPRDLDNKENFAKKCKNCDTMEFRLEFNKSKIESMTRSSEELRNKAALLHKKSNTLFSVLFTVLKTQASKNGLNGLSATLNMCGEKEKQTTRLAILQHILETNRSSSNNMISTRIQRGLNSVHLFQLAKKRDKDIRPEYHPVGLVYADTNTFMCNCLLIRYRWSLAPGHCVAARSDPDLADVLPRWRIKYRTRSDSIAANFSETAIKRSIAHPHFNNDDFSNNIVPNQFQLSASSLKTFKDDLELIGWEESWQPPDGHILETSVRPVTLEKCTRYVSPIVDLRNYEYCVKPAVRRNATIVCMAGVKS</sequence>
<protein>
    <submittedName>
        <fullName evidence="1">Uncharacterized protein</fullName>
    </submittedName>
</protein>
<gene>
    <name evidence="1" type="ORF">MSG28_001130</name>
</gene>
<organism evidence="1 2">
    <name type="scientific">Choristoneura fumiferana</name>
    <name type="common">Spruce budworm moth</name>
    <name type="synonym">Archips fumiferana</name>
    <dbReference type="NCBI Taxonomy" id="7141"/>
    <lineage>
        <taxon>Eukaryota</taxon>
        <taxon>Metazoa</taxon>
        <taxon>Ecdysozoa</taxon>
        <taxon>Arthropoda</taxon>
        <taxon>Hexapoda</taxon>
        <taxon>Insecta</taxon>
        <taxon>Pterygota</taxon>
        <taxon>Neoptera</taxon>
        <taxon>Endopterygota</taxon>
        <taxon>Lepidoptera</taxon>
        <taxon>Glossata</taxon>
        <taxon>Ditrysia</taxon>
        <taxon>Tortricoidea</taxon>
        <taxon>Tortricidae</taxon>
        <taxon>Tortricinae</taxon>
        <taxon>Choristoneura</taxon>
    </lineage>
</organism>
<evidence type="ECO:0000313" key="1">
    <source>
        <dbReference type="EMBL" id="KAI8431071.1"/>
    </source>
</evidence>
<dbReference type="EMBL" id="CM046131">
    <property type="protein sequence ID" value="KAI8431071.1"/>
    <property type="molecule type" value="Genomic_DNA"/>
</dbReference>
<evidence type="ECO:0000313" key="2">
    <source>
        <dbReference type="Proteomes" id="UP001064048"/>
    </source>
</evidence>
<keyword evidence="2" id="KW-1185">Reference proteome</keyword>
<name>A0ACC0K480_CHOFU</name>
<proteinExistence type="predicted"/>